<organism evidence="2 3">
    <name type="scientific">Mycobacterium angelicum</name>
    <dbReference type="NCBI Taxonomy" id="470074"/>
    <lineage>
        <taxon>Bacteria</taxon>
        <taxon>Bacillati</taxon>
        <taxon>Actinomycetota</taxon>
        <taxon>Actinomycetes</taxon>
        <taxon>Mycobacteriales</taxon>
        <taxon>Mycobacteriaceae</taxon>
        <taxon>Mycobacterium</taxon>
    </lineage>
</organism>
<dbReference type="Proteomes" id="UP000192284">
    <property type="component" value="Unassembled WGS sequence"/>
</dbReference>
<dbReference type="InterPro" id="IPR013658">
    <property type="entry name" value="SGL"/>
</dbReference>
<reference evidence="2 3" key="1">
    <citation type="submission" date="2017-02" db="EMBL/GenBank/DDBJ databases">
        <title>The new phylogeny of genus Mycobacterium.</title>
        <authorList>
            <person name="Tortoli E."/>
            <person name="Trovato A."/>
            <person name="Cirillo D.M."/>
        </authorList>
    </citation>
    <scope>NUCLEOTIDE SEQUENCE [LARGE SCALE GENOMIC DNA]</scope>
    <source>
        <strain evidence="2 3">DSM 45057</strain>
    </source>
</reference>
<dbReference type="Pfam" id="PF08450">
    <property type="entry name" value="SGL"/>
    <property type="match status" value="1"/>
</dbReference>
<dbReference type="Gene3D" id="2.130.10.10">
    <property type="entry name" value="YVTN repeat-like/Quinoprotein amine dehydrogenase"/>
    <property type="match status" value="1"/>
</dbReference>
<dbReference type="InterPro" id="IPR015943">
    <property type="entry name" value="WD40/YVTN_repeat-like_dom_sf"/>
</dbReference>
<dbReference type="InterPro" id="IPR051344">
    <property type="entry name" value="Vgb"/>
</dbReference>
<dbReference type="SUPFAM" id="SSF101898">
    <property type="entry name" value="NHL repeat"/>
    <property type="match status" value="2"/>
</dbReference>
<dbReference type="PANTHER" id="PTHR40274">
    <property type="entry name" value="VIRGINIAMYCIN B LYASE"/>
    <property type="match status" value="1"/>
</dbReference>
<comment type="caution">
    <text evidence="2">The sequence shown here is derived from an EMBL/GenBank/DDBJ whole genome shotgun (WGS) entry which is preliminary data.</text>
</comment>
<keyword evidence="3" id="KW-1185">Reference proteome</keyword>
<protein>
    <submittedName>
        <fullName evidence="2">Gluconolaconase</fullName>
    </submittedName>
</protein>
<dbReference type="AlphaFoldDB" id="A0A1W9ZTJ5"/>
<name>A0A1W9ZTJ5_MYCAN</name>
<dbReference type="InterPro" id="IPR011042">
    <property type="entry name" value="6-blade_b-propeller_TolB-like"/>
</dbReference>
<proteinExistence type="predicted"/>
<evidence type="ECO:0000259" key="1">
    <source>
        <dbReference type="Pfam" id="PF08450"/>
    </source>
</evidence>
<dbReference type="EMBL" id="MVHE01000018">
    <property type="protein sequence ID" value="ORA21094.1"/>
    <property type="molecule type" value="Genomic_DNA"/>
</dbReference>
<sequence length="522" mass="54396">MARYSPVRPPNVAEGWSLTRPVGPSRLFGANGLRTGPDGRIYIAQVTGSQISALDVESGRLETISAKGGEIVAPDDVAFDPDGNLYATEVMDGRVSVRDRAGVTRVIRDDVPSANGITVHQGRLFIGECREGGRLLELDRGGGAPRVLLENVPSPNAMEVGPDGLLYFPVMGANEIWRIDPEGGLPERVAGDLGVPDAVKFDSAGFIVSTQVHSGQVLRIDPRTGERTILASLNPGLDNLTFVGDRLFVSNFTGEITEILSDGQSRTVLAGGLNWPLDLAVGGDGNLYIADGTYFYALGGGLLQTAGMLFSPGYPGFLRGLAATGAGEFVVTTSNGQVARYRPGLHESEVVAEGFDQLYGVAVAPDGTIVTAELGTGRVLSIRHGVVEVLASGLDDPVGVALTDDGTCLVSEAGRVRKLDTGPLIDDLQRPQGILVLDDTIYVVDAGAKELVAVDLQTGVRRTIAADLPVGAPPGVIPKPLRGMPPFSGPQGPFAGIAAGADGTLYVSADGDGSVLALRRDT</sequence>
<evidence type="ECO:0000313" key="2">
    <source>
        <dbReference type="EMBL" id="ORA21094.1"/>
    </source>
</evidence>
<accession>A0A1W9ZTJ5</accession>
<feature type="domain" description="SMP-30/Gluconolactonase/LRE-like region" evidence="1">
    <location>
        <begin position="31"/>
        <end position="229"/>
    </location>
</feature>
<evidence type="ECO:0000313" key="3">
    <source>
        <dbReference type="Proteomes" id="UP000192284"/>
    </source>
</evidence>
<dbReference type="Gene3D" id="2.120.10.30">
    <property type="entry name" value="TolB, C-terminal domain"/>
    <property type="match status" value="2"/>
</dbReference>
<dbReference type="RefSeq" id="WP_083113649.1">
    <property type="nucleotide sequence ID" value="NZ_JACKTS010000040.1"/>
</dbReference>
<gene>
    <name evidence="2" type="ORF">BST12_13640</name>
</gene>
<dbReference type="OrthoDB" id="9768084at2"/>
<dbReference type="PANTHER" id="PTHR40274:SF4">
    <property type="entry name" value="BLL1406 PROTEIN"/>
    <property type="match status" value="1"/>
</dbReference>